<keyword evidence="6" id="KW-1003">Cell membrane</keyword>
<dbReference type="InterPro" id="IPR045214">
    <property type="entry name" value="Surf1/Surf4"/>
</dbReference>
<comment type="caution">
    <text evidence="7">The sequence shown here is derived from an EMBL/GenBank/DDBJ whole genome shotgun (WGS) entry which is preliminary data.</text>
</comment>
<comment type="subcellular location">
    <subcellularLocation>
        <location evidence="6">Cell membrane</location>
        <topology evidence="6">Multi-pass membrane protein</topology>
    </subcellularLocation>
    <subcellularLocation>
        <location evidence="1">Membrane</location>
    </subcellularLocation>
</comment>
<gene>
    <name evidence="7" type="ORF">CAL24_16520</name>
</gene>
<evidence type="ECO:0000256" key="1">
    <source>
        <dbReference type="ARBA" id="ARBA00004370"/>
    </source>
</evidence>
<dbReference type="EMBL" id="NEVT01000006">
    <property type="protein sequence ID" value="OZI76838.1"/>
    <property type="molecule type" value="Genomic_DNA"/>
</dbReference>
<feature type="transmembrane region" description="Helical" evidence="6">
    <location>
        <begin position="197"/>
        <end position="218"/>
    </location>
</feature>
<sequence length="228" mass="25032">MLFVGFCSLGVWQVQRRAWKMELISQVEQRAHLPAVEAPGPAQWPALSRGGDEYRPVRATGTLRHDRETLVQATTDYGSGYWVMTPMELRGGGTVLVNRGFVLPAWRKRPAAAAPTGETQVTGLLRMSEPDFPFLRHNDPAQDLWYSRDTQAIAAARGLGQAAPYFIDAARGPQPAPDPAVAPVPGLTVLHFRNHHLSYAITWFALAAMVIVGAVIVVRVERRSRSGA</sequence>
<keyword evidence="3 6" id="KW-0812">Transmembrane</keyword>
<evidence type="ECO:0000256" key="5">
    <source>
        <dbReference type="ARBA" id="ARBA00023136"/>
    </source>
</evidence>
<dbReference type="InterPro" id="IPR002994">
    <property type="entry name" value="Surf1/Shy1"/>
</dbReference>
<organism evidence="7 8">
    <name type="scientific">Bordetella genomosp. 2</name>
    <dbReference type="NCBI Taxonomy" id="1983456"/>
    <lineage>
        <taxon>Bacteria</taxon>
        <taxon>Pseudomonadati</taxon>
        <taxon>Pseudomonadota</taxon>
        <taxon>Betaproteobacteria</taxon>
        <taxon>Burkholderiales</taxon>
        <taxon>Alcaligenaceae</taxon>
        <taxon>Bordetella</taxon>
    </lineage>
</organism>
<evidence type="ECO:0000256" key="6">
    <source>
        <dbReference type="RuleBase" id="RU363076"/>
    </source>
</evidence>
<keyword evidence="8" id="KW-1185">Reference proteome</keyword>
<comment type="caution">
    <text evidence="6">Lacks conserved residue(s) required for the propagation of feature annotation.</text>
</comment>
<keyword evidence="5 6" id="KW-0472">Membrane</keyword>
<proteinExistence type="inferred from homology"/>
<dbReference type="PANTHER" id="PTHR23427">
    <property type="entry name" value="SURFEIT LOCUS PROTEIN"/>
    <property type="match status" value="1"/>
</dbReference>
<evidence type="ECO:0000256" key="4">
    <source>
        <dbReference type="ARBA" id="ARBA00022989"/>
    </source>
</evidence>
<dbReference type="AlphaFoldDB" id="A0A261VRU9"/>
<dbReference type="PANTHER" id="PTHR23427:SF2">
    <property type="entry name" value="SURFEIT LOCUS PROTEIN 1"/>
    <property type="match status" value="1"/>
</dbReference>
<dbReference type="Proteomes" id="UP000215633">
    <property type="component" value="Unassembled WGS sequence"/>
</dbReference>
<dbReference type="CDD" id="cd06662">
    <property type="entry name" value="SURF1"/>
    <property type="match status" value="1"/>
</dbReference>
<accession>A0A261VRU9</accession>
<protein>
    <recommendedName>
        <fullName evidence="6">SURF1-like protein</fullName>
    </recommendedName>
</protein>
<keyword evidence="4 6" id="KW-1133">Transmembrane helix</keyword>
<comment type="similarity">
    <text evidence="2 6">Belongs to the SURF1 family.</text>
</comment>
<evidence type="ECO:0000313" key="8">
    <source>
        <dbReference type="Proteomes" id="UP000215633"/>
    </source>
</evidence>
<evidence type="ECO:0000256" key="3">
    <source>
        <dbReference type="ARBA" id="ARBA00022692"/>
    </source>
</evidence>
<dbReference type="Pfam" id="PF02104">
    <property type="entry name" value="SURF1"/>
    <property type="match status" value="1"/>
</dbReference>
<evidence type="ECO:0000256" key="2">
    <source>
        <dbReference type="ARBA" id="ARBA00007165"/>
    </source>
</evidence>
<dbReference type="PROSITE" id="PS50895">
    <property type="entry name" value="SURF1"/>
    <property type="match status" value="1"/>
</dbReference>
<name>A0A261VRU9_9BORD</name>
<dbReference type="GO" id="GO:0005886">
    <property type="term" value="C:plasma membrane"/>
    <property type="evidence" value="ECO:0007669"/>
    <property type="project" value="UniProtKB-SubCell"/>
</dbReference>
<reference evidence="8" key="1">
    <citation type="submission" date="2017-05" db="EMBL/GenBank/DDBJ databases">
        <title>Complete and WGS of Bordetella genogroups.</title>
        <authorList>
            <person name="Spilker T."/>
            <person name="Lipuma J."/>
        </authorList>
    </citation>
    <scope>NUCLEOTIDE SEQUENCE [LARGE SCALE GENOMIC DNA]</scope>
    <source>
        <strain evidence="8">AU8256</strain>
    </source>
</reference>
<evidence type="ECO:0000313" key="7">
    <source>
        <dbReference type="EMBL" id="OZI76838.1"/>
    </source>
</evidence>